<evidence type="ECO:0000256" key="2">
    <source>
        <dbReference type="SAM" id="MobiDB-lite"/>
    </source>
</evidence>
<reference evidence="3" key="2">
    <citation type="journal article" date="2015" name="Gigascience">
        <title>Reconstructing a comprehensive transcriptome assembly of a white-pupal translocated strain of the pest fruit fly Bactrocera cucurbitae.</title>
        <authorList>
            <person name="Sim S.B."/>
            <person name="Calla B."/>
            <person name="Hall B."/>
            <person name="DeRego T."/>
            <person name="Geib S.M."/>
        </authorList>
    </citation>
    <scope>NUCLEOTIDE SEQUENCE</scope>
</reference>
<feature type="compositionally biased region" description="Basic residues" evidence="2">
    <location>
        <begin position="335"/>
        <end position="351"/>
    </location>
</feature>
<dbReference type="OrthoDB" id="8197715at2759"/>
<evidence type="ECO:0000313" key="3">
    <source>
        <dbReference type="EMBL" id="JAC99684.1"/>
    </source>
</evidence>
<gene>
    <name evidence="3" type="primary">FSIP2</name>
    <name evidence="3" type="ORF">g.15453</name>
</gene>
<accession>A0A0A1WME0</accession>
<dbReference type="EMBL" id="GBXI01014607">
    <property type="protein sequence ID" value="JAC99684.1"/>
    <property type="molecule type" value="Transcribed_RNA"/>
</dbReference>
<reference evidence="3" key="1">
    <citation type="submission" date="2014-11" db="EMBL/GenBank/DDBJ databases">
        <authorList>
            <person name="Geib S."/>
        </authorList>
    </citation>
    <scope>NUCLEOTIDE SEQUENCE</scope>
</reference>
<evidence type="ECO:0000256" key="1">
    <source>
        <dbReference type="SAM" id="Coils"/>
    </source>
</evidence>
<dbReference type="AlphaFoldDB" id="A0A0A1WME0"/>
<protein>
    <submittedName>
        <fullName evidence="3">Fibrous sheath-interacting protein 2</fullName>
    </submittedName>
</protein>
<feature type="coiled-coil region" evidence="1">
    <location>
        <begin position="249"/>
        <end position="276"/>
    </location>
</feature>
<sequence length="661" mass="77717">MIDILSMSRRPKLDVVEVPNLTFKSGLPINSLPGWELIPLNSKLPMLKCPGNQVIFSKNKIGQSFKHLKQEFDPSVRESLPEYNPLHDSNLKTFYANERNLKRLRENGEITQNNDVICNLKDFNEYRQQLHKTRLYYVLQELNRQENEQHDRMLINNAEAITARDHHNLAARQNSFTEIQGRKRKLENIRASRFQKMWQRTQDKIARKAAADEMGKAYHEYRKLVNHMKTQRHLEAAADLQRKHLIKLKKVFQFKQDRLQKNLRHLQEERLRQSEVIQTHFWEKRLKERIAYQDKIKGLLEKVSAQRKQFIENHRQKYDEKWLRIQNDIKDRARKIKKQSKLHQHRRKKPKQITPPKPAMDNGMAYCDRPNESVDKLLDYKLCEALNAAIDMENQPAMPFDADDPIYKAAKFIITHIIKKFDKDLSKDPRICKNVRERVDQFFDEAKRFVLFRSSQIIASIREQVQNENIAGSRRPTLVSFSRLPLTIGESSYAIHPMVDIKPVDVRTPTPVGSLASIKVQSEENMFSNIPNLCRNELIFIEHYIIKFKRELIVGVGKRVFSAIDYHFSKKIMDVRPELLNLNRSFLTCEMSKAILSYATNKLNYEASIKLCISALASDIIWSLQKHLLKPERDPRGIVQPKPCTESPSPHMRLCLFCTKR</sequence>
<feature type="region of interest" description="Disordered" evidence="2">
    <location>
        <begin position="335"/>
        <end position="361"/>
    </location>
</feature>
<name>A0A0A1WME0_ZEUCU</name>
<dbReference type="GeneID" id="105214825"/>
<organism evidence="3">
    <name type="scientific">Zeugodacus cucurbitae</name>
    <name type="common">Melon fruit fly</name>
    <name type="synonym">Bactrocera cucurbitae</name>
    <dbReference type="NCBI Taxonomy" id="28588"/>
    <lineage>
        <taxon>Eukaryota</taxon>
        <taxon>Metazoa</taxon>
        <taxon>Ecdysozoa</taxon>
        <taxon>Arthropoda</taxon>
        <taxon>Hexapoda</taxon>
        <taxon>Insecta</taxon>
        <taxon>Pterygota</taxon>
        <taxon>Neoptera</taxon>
        <taxon>Endopterygota</taxon>
        <taxon>Diptera</taxon>
        <taxon>Brachycera</taxon>
        <taxon>Muscomorpha</taxon>
        <taxon>Tephritoidea</taxon>
        <taxon>Tephritidae</taxon>
        <taxon>Zeugodacus</taxon>
        <taxon>Zeugodacus</taxon>
    </lineage>
</organism>
<proteinExistence type="predicted"/>
<keyword evidence="1" id="KW-0175">Coiled coil</keyword>